<gene>
    <name evidence="6" type="ORF">SAMN05443428_105144</name>
</gene>
<evidence type="ECO:0000259" key="4">
    <source>
        <dbReference type="Pfam" id="PF00389"/>
    </source>
</evidence>
<dbReference type="GO" id="GO:0030267">
    <property type="term" value="F:glyoxylate reductase (NADPH) activity"/>
    <property type="evidence" value="ECO:0007669"/>
    <property type="project" value="TreeGrafter"/>
</dbReference>
<dbReference type="InterPro" id="IPR006140">
    <property type="entry name" value="D-isomer_DH_NAD-bd"/>
</dbReference>
<dbReference type="InterPro" id="IPR006139">
    <property type="entry name" value="D-isomer_2_OHA_DH_cat_dom"/>
</dbReference>
<dbReference type="RefSeq" id="WP_078695960.1">
    <property type="nucleotide sequence ID" value="NZ_FUYH01000005.1"/>
</dbReference>
<dbReference type="GO" id="GO:0016618">
    <property type="term" value="F:hydroxypyruvate reductase [NAD(P)H] activity"/>
    <property type="evidence" value="ECO:0007669"/>
    <property type="project" value="TreeGrafter"/>
</dbReference>
<accession>A0A1T4X291</accession>
<evidence type="ECO:0000259" key="5">
    <source>
        <dbReference type="Pfam" id="PF02826"/>
    </source>
</evidence>
<keyword evidence="2 3" id="KW-0560">Oxidoreductase</keyword>
<dbReference type="AlphaFoldDB" id="A0A1T4X291"/>
<name>A0A1T4X291_9CLOT</name>
<dbReference type="InterPro" id="IPR029753">
    <property type="entry name" value="D-isomer_DH_CS"/>
</dbReference>
<dbReference type="PANTHER" id="PTHR10996">
    <property type="entry name" value="2-HYDROXYACID DEHYDROGENASE-RELATED"/>
    <property type="match status" value="1"/>
</dbReference>
<dbReference type="OrthoDB" id="9805416at2"/>
<dbReference type="SUPFAM" id="SSF51735">
    <property type="entry name" value="NAD(P)-binding Rossmann-fold domains"/>
    <property type="match status" value="1"/>
</dbReference>
<evidence type="ECO:0000256" key="3">
    <source>
        <dbReference type="RuleBase" id="RU003719"/>
    </source>
</evidence>
<dbReference type="GO" id="GO:0005829">
    <property type="term" value="C:cytosol"/>
    <property type="evidence" value="ECO:0007669"/>
    <property type="project" value="TreeGrafter"/>
</dbReference>
<evidence type="ECO:0000256" key="2">
    <source>
        <dbReference type="ARBA" id="ARBA00023002"/>
    </source>
</evidence>
<evidence type="ECO:0000256" key="1">
    <source>
        <dbReference type="ARBA" id="ARBA00005854"/>
    </source>
</evidence>
<evidence type="ECO:0000313" key="6">
    <source>
        <dbReference type="EMBL" id="SKA83692.1"/>
    </source>
</evidence>
<keyword evidence="7" id="KW-1185">Reference proteome</keyword>
<dbReference type="SUPFAM" id="SSF52283">
    <property type="entry name" value="Formate/glycerate dehydrogenase catalytic domain-like"/>
    <property type="match status" value="1"/>
</dbReference>
<comment type="similarity">
    <text evidence="1 3">Belongs to the D-isomer specific 2-hydroxyacid dehydrogenase family.</text>
</comment>
<organism evidence="6 7">
    <name type="scientific">Caloramator quimbayensis</name>
    <dbReference type="NCBI Taxonomy" id="1147123"/>
    <lineage>
        <taxon>Bacteria</taxon>
        <taxon>Bacillati</taxon>
        <taxon>Bacillota</taxon>
        <taxon>Clostridia</taxon>
        <taxon>Eubacteriales</taxon>
        <taxon>Clostridiaceae</taxon>
        <taxon>Caloramator</taxon>
    </lineage>
</organism>
<dbReference type="InterPro" id="IPR036291">
    <property type="entry name" value="NAD(P)-bd_dom_sf"/>
</dbReference>
<feature type="domain" description="D-isomer specific 2-hydroxyacid dehydrogenase NAD-binding" evidence="5">
    <location>
        <begin position="107"/>
        <end position="284"/>
    </location>
</feature>
<dbReference type="CDD" id="cd05301">
    <property type="entry name" value="GDH"/>
    <property type="match status" value="1"/>
</dbReference>
<dbReference type="FunFam" id="3.40.50.720:FF:000462">
    <property type="entry name" value="Glyoxylate reductase (NADP+)"/>
    <property type="match status" value="1"/>
</dbReference>
<dbReference type="PROSITE" id="PS00671">
    <property type="entry name" value="D_2_HYDROXYACID_DH_3"/>
    <property type="match status" value="1"/>
</dbReference>
<dbReference type="PROSITE" id="PS00065">
    <property type="entry name" value="D_2_HYDROXYACID_DH_1"/>
    <property type="match status" value="1"/>
</dbReference>
<dbReference type="PANTHER" id="PTHR10996:SF257">
    <property type="entry name" value="GLYOXYLATE REDUCTASE 1"/>
    <property type="match status" value="1"/>
</dbReference>
<dbReference type="InterPro" id="IPR029752">
    <property type="entry name" value="D-isomer_DH_CS1"/>
</dbReference>
<dbReference type="GO" id="GO:0051287">
    <property type="term" value="F:NAD binding"/>
    <property type="evidence" value="ECO:0007669"/>
    <property type="project" value="InterPro"/>
</dbReference>
<sequence length="315" mass="34973">MNVFVTRVMSKESIEYLKQYFNVKINEKEKTLSKEELLENVSDCDAIMCLLTDIIDKDIIKKAGRTKIIANCAVGYNNIDVEEAKKHGIVVTNTPDVLTDTTADLAFSLILGVSRRIVEADSYTRAGLFKEWGPTLFLGQDVANKTLGIIGAGRIGKAVAKRAIGFNMKILYTKRNRDETFENDTSAKFVDLDTLLKESDFISIHVPLNKGTYHLIGERELSLMKKSAILINTSRGPVVDEEALAYALKSRRIWGAGLDVFEKEPEINKELIKLSNVILLPHIGSATIETRGKMAMMAAQNIVEVLNGRAPINPV</sequence>
<feature type="domain" description="D-isomer specific 2-hydroxyacid dehydrogenase catalytic" evidence="4">
    <location>
        <begin position="3"/>
        <end position="315"/>
    </location>
</feature>
<evidence type="ECO:0000313" key="7">
    <source>
        <dbReference type="Proteomes" id="UP000190105"/>
    </source>
</evidence>
<dbReference type="Pfam" id="PF02826">
    <property type="entry name" value="2-Hacid_dh_C"/>
    <property type="match status" value="1"/>
</dbReference>
<proteinExistence type="inferred from homology"/>
<dbReference type="InterPro" id="IPR050223">
    <property type="entry name" value="D-isomer_2-hydroxyacid_DH"/>
</dbReference>
<dbReference type="EMBL" id="FUYH01000005">
    <property type="protein sequence ID" value="SKA83692.1"/>
    <property type="molecule type" value="Genomic_DNA"/>
</dbReference>
<reference evidence="7" key="1">
    <citation type="submission" date="2017-02" db="EMBL/GenBank/DDBJ databases">
        <authorList>
            <person name="Varghese N."/>
            <person name="Submissions S."/>
        </authorList>
    </citation>
    <scope>NUCLEOTIDE SEQUENCE [LARGE SCALE GENOMIC DNA]</scope>
    <source>
        <strain evidence="7">USBA 833</strain>
    </source>
</reference>
<dbReference type="Gene3D" id="3.40.50.720">
    <property type="entry name" value="NAD(P)-binding Rossmann-like Domain"/>
    <property type="match status" value="2"/>
</dbReference>
<dbReference type="STRING" id="1147123.SAMN05443428_105144"/>
<dbReference type="Proteomes" id="UP000190105">
    <property type="component" value="Unassembled WGS sequence"/>
</dbReference>
<dbReference type="PROSITE" id="PS00670">
    <property type="entry name" value="D_2_HYDROXYACID_DH_2"/>
    <property type="match status" value="1"/>
</dbReference>
<dbReference type="Pfam" id="PF00389">
    <property type="entry name" value="2-Hacid_dh"/>
    <property type="match status" value="1"/>
</dbReference>
<protein>
    <submittedName>
        <fullName evidence="6">Glyoxylate reductase</fullName>
    </submittedName>
</protein>